<name>A0ABV8SEG7_9BACL</name>
<accession>A0ABV8SEG7</accession>
<keyword evidence="2" id="KW-1185">Reference proteome</keyword>
<evidence type="ECO:0000313" key="2">
    <source>
        <dbReference type="Proteomes" id="UP001595755"/>
    </source>
</evidence>
<gene>
    <name evidence="1" type="ORF">ACFO1S_21240</name>
</gene>
<proteinExistence type="predicted"/>
<dbReference type="Proteomes" id="UP001595755">
    <property type="component" value="Unassembled WGS sequence"/>
</dbReference>
<evidence type="ECO:0000313" key="1">
    <source>
        <dbReference type="EMBL" id="MFC4305959.1"/>
    </source>
</evidence>
<dbReference type="RefSeq" id="WP_378127507.1">
    <property type="nucleotide sequence ID" value="NZ_JBHSED010000046.1"/>
</dbReference>
<comment type="caution">
    <text evidence="1">The sequence shown here is derived from an EMBL/GenBank/DDBJ whole genome shotgun (WGS) entry which is preliminary data.</text>
</comment>
<sequence length="134" mass="14520">MSKDTTFLGMLGYFLSALKINQNSGYDSLLNSAASYDLQMLKRGYEVGTKENQTVMAIQGLALRNDGCSYLVGGCQGGSASIMEYGDGYLAIDLLLNGTTTSYVVVGVEGGPVQFECNCFTAELRLRPKMEKNR</sequence>
<dbReference type="EMBL" id="JBHSED010000046">
    <property type="protein sequence ID" value="MFC4305959.1"/>
    <property type="molecule type" value="Genomic_DNA"/>
</dbReference>
<organism evidence="1 2">
    <name type="scientific">Cohnella boryungensis</name>
    <dbReference type="NCBI Taxonomy" id="768479"/>
    <lineage>
        <taxon>Bacteria</taxon>
        <taxon>Bacillati</taxon>
        <taxon>Bacillota</taxon>
        <taxon>Bacilli</taxon>
        <taxon>Bacillales</taxon>
        <taxon>Paenibacillaceae</taxon>
        <taxon>Cohnella</taxon>
    </lineage>
</organism>
<protein>
    <submittedName>
        <fullName evidence="1">Uncharacterized protein</fullName>
    </submittedName>
</protein>
<reference evidence="2" key="1">
    <citation type="journal article" date="2019" name="Int. J. Syst. Evol. Microbiol.">
        <title>The Global Catalogue of Microorganisms (GCM) 10K type strain sequencing project: providing services to taxonomists for standard genome sequencing and annotation.</title>
        <authorList>
            <consortium name="The Broad Institute Genomics Platform"/>
            <consortium name="The Broad Institute Genome Sequencing Center for Infectious Disease"/>
            <person name="Wu L."/>
            <person name="Ma J."/>
        </authorList>
    </citation>
    <scope>NUCLEOTIDE SEQUENCE [LARGE SCALE GENOMIC DNA]</scope>
    <source>
        <strain evidence="2">CGMCC 4.1641</strain>
    </source>
</reference>